<reference evidence="12 13" key="1">
    <citation type="submission" date="2019-07" db="EMBL/GenBank/DDBJ databases">
        <title>Genome sequence of Acholeplasma laidlawii strain with increased resistance to erythromycin.</title>
        <authorList>
            <person name="Medvedeva E.S."/>
            <person name="Baranova N.B."/>
            <person name="Siniagina M.N."/>
            <person name="Mouzykantov A."/>
            <person name="Chernova O.A."/>
            <person name="Chernov V.M."/>
        </authorList>
    </citation>
    <scope>NUCLEOTIDE SEQUENCE [LARGE SCALE GENOMIC DNA]</scope>
    <source>
        <strain evidence="12 13">PG8REry</strain>
    </source>
</reference>
<dbReference type="HAMAP" id="MF_01393">
    <property type="entry name" value="ATP_synth_a_bact"/>
    <property type="match status" value="1"/>
</dbReference>
<keyword evidence="6 11" id="KW-0375">Hydrogen ion transport</keyword>
<dbReference type="Pfam" id="PF00119">
    <property type="entry name" value="ATP-synt_A"/>
    <property type="match status" value="1"/>
</dbReference>
<feature type="transmembrane region" description="Helical" evidence="11">
    <location>
        <begin position="104"/>
        <end position="123"/>
    </location>
</feature>
<evidence type="ECO:0000256" key="2">
    <source>
        <dbReference type="ARBA" id="ARBA00006810"/>
    </source>
</evidence>
<dbReference type="InterPro" id="IPR023011">
    <property type="entry name" value="ATP_synth_F0_asu_AS"/>
</dbReference>
<dbReference type="Proteomes" id="UP000315938">
    <property type="component" value="Unassembled WGS sequence"/>
</dbReference>
<evidence type="ECO:0000256" key="7">
    <source>
        <dbReference type="ARBA" id="ARBA00022989"/>
    </source>
</evidence>
<dbReference type="PRINTS" id="PR00123">
    <property type="entry name" value="ATPASEA"/>
</dbReference>
<comment type="function">
    <text evidence="11">Key component of the proton channel; it plays a direct role in the translocation of protons across the membrane.</text>
</comment>
<dbReference type="SUPFAM" id="SSF81336">
    <property type="entry name" value="F1F0 ATP synthase subunit A"/>
    <property type="match status" value="1"/>
</dbReference>
<dbReference type="PANTHER" id="PTHR42823">
    <property type="entry name" value="ATP SYNTHASE SUBUNIT A, CHLOROPLASTIC"/>
    <property type="match status" value="1"/>
</dbReference>
<keyword evidence="11" id="KW-1003">Cell membrane</keyword>
<evidence type="ECO:0000256" key="1">
    <source>
        <dbReference type="ARBA" id="ARBA00004141"/>
    </source>
</evidence>
<keyword evidence="10 11" id="KW-0066">ATP synthesis</keyword>
<dbReference type="InterPro" id="IPR000568">
    <property type="entry name" value="ATP_synth_F0_asu"/>
</dbReference>
<feature type="transmembrane region" description="Helical" evidence="11">
    <location>
        <begin position="135"/>
        <end position="153"/>
    </location>
</feature>
<evidence type="ECO:0000313" key="13">
    <source>
        <dbReference type="Proteomes" id="UP000315938"/>
    </source>
</evidence>
<accession>A0A553IHA9</accession>
<keyword evidence="7 11" id="KW-1133">Transmembrane helix</keyword>
<keyword evidence="8 11" id="KW-0406">Ion transport</keyword>
<feature type="transmembrane region" description="Helical" evidence="11">
    <location>
        <begin position="76"/>
        <end position="98"/>
    </location>
</feature>
<comment type="caution">
    <text evidence="12">The sequence shown here is derived from an EMBL/GenBank/DDBJ whole genome shotgun (WGS) entry which is preliminary data.</text>
</comment>
<organism evidence="12 13">
    <name type="scientific">Acholeplasma laidlawii</name>
    <dbReference type="NCBI Taxonomy" id="2148"/>
    <lineage>
        <taxon>Bacteria</taxon>
        <taxon>Bacillati</taxon>
        <taxon>Mycoplasmatota</taxon>
        <taxon>Mollicutes</taxon>
        <taxon>Acholeplasmatales</taxon>
        <taxon>Acholeplasmataceae</taxon>
        <taxon>Acholeplasma</taxon>
    </lineage>
</organism>
<dbReference type="GO" id="GO:0046933">
    <property type="term" value="F:proton-transporting ATP synthase activity, rotational mechanism"/>
    <property type="evidence" value="ECO:0007669"/>
    <property type="project" value="UniProtKB-UniRule"/>
</dbReference>
<dbReference type="GO" id="GO:0045259">
    <property type="term" value="C:proton-transporting ATP synthase complex"/>
    <property type="evidence" value="ECO:0007669"/>
    <property type="project" value="UniProtKB-KW"/>
</dbReference>
<evidence type="ECO:0000256" key="5">
    <source>
        <dbReference type="ARBA" id="ARBA00022692"/>
    </source>
</evidence>
<keyword evidence="9 11" id="KW-0472">Membrane</keyword>
<dbReference type="GO" id="GO:0005886">
    <property type="term" value="C:plasma membrane"/>
    <property type="evidence" value="ECO:0007669"/>
    <property type="project" value="UniProtKB-SubCell"/>
</dbReference>
<dbReference type="AlphaFoldDB" id="A0A553IHA9"/>
<evidence type="ECO:0000256" key="4">
    <source>
        <dbReference type="ARBA" id="ARBA00022547"/>
    </source>
</evidence>
<dbReference type="CDD" id="cd00310">
    <property type="entry name" value="ATP-synt_Fo_a_6"/>
    <property type="match status" value="1"/>
</dbReference>
<evidence type="ECO:0000256" key="11">
    <source>
        <dbReference type="HAMAP-Rule" id="MF_01393"/>
    </source>
</evidence>
<feature type="transmembrane region" description="Helical" evidence="11">
    <location>
        <begin position="165"/>
        <end position="184"/>
    </location>
</feature>
<comment type="subcellular location">
    <subcellularLocation>
        <location evidence="11">Cell membrane</location>
        <topology evidence="11">Multi-pass membrane protein</topology>
    </subcellularLocation>
    <subcellularLocation>
        <location evidence="1">Membrane</location>
        <topology evidence="1">Multi-pass membrane protein</topology>
    </subcellularLocation>
</comment>
<evidence type="ECO:0000256" key="6">
    <source>
        <dbReference type="ARBA" id="ARBA00022781"/>
    </source>
</evidence>
<dbReference type="PROSITE" id="PS00449">
    <property type="entry name" value="ATPASE_A"/>
    <property type="match status" value="1"/>
</dbReference>
<dbReference type="RefSeq" id="WP_064211913.1">
    <property type="nucleotide sequence ID" value="NZ_JACAOE010000001.1"/>
</dbReference>
<keyword evidence="3 11" id="KW-0813">Transport</keyword>
<keyword evidence="4 11" id="KW-0138">CF(0)</keyword>
<evidence type="ECO:0000256" key="8">
    <source>
        <dbReference type="ARBA" id="ARBA00023065"/>
    </source>
</evidence>
<comment type="similarity">
    <text evidence="2 11">Belongs to the ATPase A chain family.</text>
</comment>
<keyword evidence="5 11" id="KW-0812">Transmembrane</keyword>
<feature type="transmembrane region" description="Helical" evidence="11">
    <location>
        <begin position="15"/>
        <end position="34"/>
    </location>
</feature>
<name>A0A553IHA9_ACHLA</name>
<dbReference type="InterPro" id="IPR035908">
    <property type="entry name" value="F0_ATP_A_sf"/>
</dbReference>
<sequence>MMIEQVIRYLLTIPYYIWSSFIIVLVVLICSLIIRHKVSKLKIGDNPGKVMTGIITFVQFMNNYAKNNIGKHWKMLAPIILSLAIFIFLSNISGLFLLDTPTKYATVTLAFAIVSVITIQSVGLRSKGLKHFKTLMGPMWWFSPVMLPLNILSDLTPLISMTMRLFGNIASGAAVLTLIYAVSGPATVIAGPVAHAIFDIGFGVIQTIVFVLLTTVFSSNKIEESDLEIKGGI</sequence>
<dbReference type="GO" id="GO:0042777">
    <property type="term" value="P:proton motive force-driven plasma membrane ATP synthesis"/>
    <property type="evidence" value="ECO:0007669"/>
    <property type="project" value="TreeGrafter"/>
</dbReference>
<feature type="transmembrane region" description="Helical" evidence="11">
    <location>
        <begin position="196"/>
        <end position="217"/>
    </location>
</feature>
<dbReference type="EMBL" id="VKID01000001">
    <property type="protein sequence ID" value="TRX99587.1"/>
    <property type="molecule type" value="Genomic_DNA"/>
</dbReference>
<evidence type="ECO:0000313" key="12">
    <source>
        <dbReference type="EMBL" id="TRX99587.1"/>
    </source>
</evidence>
<proteinExistence type="inferred from homology"/>
<gene>
    <name evidence="11" type="primary">atpB</name>
    <name evidence="12" type="ORF">FNV44_00675</name>
</gene>
<dbReference type="PANTHER" id="PTHR42823:SF3">
    <property type="entry name" value="ATP SYNTHASE SUBUNIT A, CHLOROPLASTIC"/>
    <property type="match status" value="1"/>
</dbReference>
<evidence type="ECO:0000256" key="3">
    <source>
        <dbReference type="ARBA" id="ARBA00022448"/>
    </source>
</evidence>
<evidence type="ECO:0000256" key="9">
    <source>
        <dbReference type="ARBA" id="ARBA00023136"/>
    </source>
</evidence>
<dbReference type="Gene3D" id="1.20.120.220">
    <property type="entry name" value="ATP synthase, F0 complex, subunit A"/>
    <property type="match status" value="1"/>
</dbReference>
<protein>
    <recommendedName>
        <fullName evidence="11">ATP synthase subunit a</fullName>
    </recommendedName>
    <alternativeName>
        <fullName evidence="11">ATP synthase F0 sector subunit a</fullName>
    </alternativeName>
    <alternativeName>
        <fullName evidence="11">F-ATPase subunit 6</fullName>
    </alternativeName>
</protein>
<evidence type="ECO:0000256" key="10">
    <source>
        <dbReference type="ARBA" id="ARBA00023310"/>
    </source>
</evidence>
<dbReference type="InterPro" id="IPR045082">
    <property type="entry name" value="ATP_syn_F0_a_bact/chloroplast"/>
</dbReference>